<dbReference type="EC" id="3.1.1.24" evidence="2"/>
<dbReference type="GO" id="GO:0042952">
    <property type="term" value="P:beta-ketoadipate pathway"/>
    <property type="evidence" value="ECO:0007669"/>
    <property type="project" value="InterPro"/>
</dbReference>
<gene>
    <name evidence="2" type="primary">pcaD</name>
    <name evidence="2" type="ORF">FHG12_20750</name>
</gene>
<dbReference type="InterPro" id="IPR026968">
    <property type="entry name" value="PcaD/CatD"/>
</dbReference>
<dbReference type="EMBL" id="CP040896">
    <property type="protein sequence ID" value="QDA62372.1"/>
    <property type="molecule type" value="Genomic_DNA"/>
</dbReference>
<keyword evidence="3" id="KW-1185">Reference proteome</keyword>
<accession>A0A5B8A7C0</accession>
<dbReference type="AlphaFoldDB" id="A0A5B8A7C0"/>
<feature type="domain" description="AB hydrolase-1" evidence="1">
    <location>
        <begin position="22"/>
        <end position="245"/>
    </location>
</feature>
<proteinExistence type="predicted"/>
<dbReference type="PANTHER" id="PTHR43433:SF5">
    <property type="entry name" value="AB HYDROLASE-1 DOMAIN-CONTAINING PROTEIN"/>
    <property type="match status" value="1"/>
</dbReference>
<dbReference type="Pfam" id="PF00561">
    <property type="entry name" value="Abhydrolase_1"/>
    <property type="match status" value="1"/>
</dbReference>
<dbReference type="PANTHER" id="PTHR43433">
    <property type="entry name" value="HYDROLASE, ALPHA/BETA FOLD FAMILY PROTEIN"/>
    <property type="match status" value="1"/>
</dbReference>
<dbReference type="PRINTS" id="PR00111">
    <property type="entry name" value="ABHYDROLASE"/>
</dbReference>
<dbReference type="RefSeq" id="WP_139517603.1">
    <property type="nucleotide sequence ID" value="NZ_CP040896.1"/>
</dbReference>
<dbReference type="OrthoDB" id="9780932at2"/>
<dbReference type="InterPro" id="IPR050471">
    <property type="entry name" value="AB_hydrolase"/>
</dbReference>
<protein>
    <submittedName>
        <fullName evidence="2">3-oxoadipate enol-lactonase</fullName>
        <ecNumber evidence="2">3.1.1.24</ecNumber>
    </submittedName>
</protein>
<dbReference type="Gene3D" id="3.40.50.1820">
    <property type="entry name" value="alpha/beta hydrolase"/>
    <property type="match status" value="1"/>
</dbReference>
<reference evidence="2 3" key="1">
    <citation type="submission" date="2019-06" db="EMBL/GenBank/DDBJ databases">
        <authorList>
            <person name="Srinivasan S."/>
        </authorList>
    </citation>
    <scope>NUCLEOTIDE SEQUENCE [LARGE SCALE GENOMIC DNA]</scope>
    <source>
        <strain evidence="2 3">17J68-5</strain>
    </source>
</reference>
<name>A0A5B8A7C0_9BACT</name>
<evidence type="ECO:0000259" key="1">
    <source>
        <dbReference type="Pfam" id="PF00561"/>
    </source>
</evidence>
<organism evidence="2 3">
    <name type="scientific">Hymenobacter jejuensis</name>
    <dbReference type="NCBI Taxonomy" id="2502781"/>
    <lineage>
        <taxon>Bacteria</taxon>
        <taxon>Pseudomonadati</taxon>
        <taxon>Bacteroidota</taxon>
        <taxon>Cytophagia</taxon>
        <taxon>Cytophagales</taxon>
        <taxon>Hymenobacteraceae</taxon>
        <taxon>Hymenobacter</taxon>
    </lineage>
</organism>
<dbReference type="Proteomes" id="UP000305398">
    <property type="component" value="Chromosome"/>
</dbReference>
<dbReference type="KEGG" id="hyj:FHG12_20750"/>
<keyword evidence="2" id="KW-0378">Hydrolase</keyword>
<sequence>MPLLSTATGPVFYTLTGPVTAPVLVFSNSLGTDHTMWDAQLPALTAHFQVLRYDTRGHGQSAVTPGPYSAELLGRDVLALLDALQLERAHFCGISLGGIIGQWLGIYAPERLNKLILSNTAAKIGTAEGWNARIQQVEQEGLDALAEATIGRWFTPEFQQAQPAEVQRILQSFQRTSPIGYVACCAAVRDADFWQDVRRISAPTYVLAGTEDPVTTVKDGEYLAQHIPNAHLLPLRAAHLANIEAAPAFNAAVRRFLHF</sequence>
<evidence type="ECO:0000313" key="2">
    <source>
        <dbReference type="EMBL" id="QDA62372.1"/>
    </source>
</evidence>
<dbReference type="NCBIfam" id="TIGR02427">
    <property type="entry name" value="protocat_pcaD"/>
    <property type="match status" value="1"/>
</dbReference>
<dbReference type="GO" id="GO:0047570">
    <property type="term" value="F:3-oxoadipate enol-lactonase activity"/>
    <property type="evidence" value="ECO:0007669"/>
    <property type="project" value="UniProtKB-EC"/>
</dbReference>
<evidence type="ECO:0000313" key="3">
    <source>
        <dbReference type="Proteomes" id="UP000305398"/>
    </source>
</evidence>
<dbReference type="InterPro" id="IPR000073">
    <property type="entry name" value="AB_hydrolase_1"/>
</dbReference>
<dbReference type="InterPro" id="IPR029058">
    <property type="entry name" value="AB_hydrolase_fold"/>
</dbReference>
<dbReference type="SUPFAM" id="SSF53474">
    <property type="entry name" value="alpha/beta-Hydrolases"/>
    <property type="match status" value="1"/>
</dbReference>